<sequence length="159" mass="18147">MYIDLITVGKLKERYWREACLEYEKRLSRYHKLKTITVADEKDPADQGAKAIAKVCQLEGQRIEQKIAPHSYVIALDVKGNRYDSEGFAQHLAQLESRGHTHLTLIIGGSHGLSPAVLTQANERISFSDFTFPHQLMRVILLEQVYRASRINAGEPYHK</sequence>
<evidence type="ECO:0000256" key="7">
    <source>
        <dbReference type="HAMAP-Rule" id="MF_00658"/>
    </source>
</evidence>
<dbReference type="InterPro" id="IPR029026">
    <property type="entry name" value="tRNA_m1G_MTases_N"/>
</dbReference>
<dbReference type="PANTHER" id="PTHR33603">
    <property type="entry name" value="METHYLTRANSFERASE"/>
    <property type="match status" value="1"/>
</dbReference>
<dbReference type="SUPFAM" id="SSF75217">
    <property type="entry name" value="alpha/beta knot"/>
    <property type="match status" value="1"/>
</dbReference>
<dbReference type="NCBIfam" id="NF000985">
    <property type="entry name" value="PRK00103.1-3"/>
    <property type="match status" value="1"/>
</dbReference>
<keyword evidence="1 7" id="KW-0963">Cytoplasm</keyword>
<feature type="binding site" evidence="7">
    <location>
        <position position="108"/>
    </location>
    <ligand>
        <name>S-adenosyl-L-methionine</name>
        <dbReference type="ChEBI" id="CHEBI:59789"/>
    </ligand>
</feature>
<comment type="function">
    <text evidence="7">Specifically methylates the pseudouridine at position 1915 (m3Psi1915) in 23S rRNA.</text>
</comment>
<dbReference type="Gene3D" id="3.40.1280.10">
    <property type="match status" value="1"/>
</dbReference>
<dbReference type="Pfam" id="PF02590">
    <property type="entry name" value="SPOUT_MTase"/>
    <property type="match status" value="1"/>
</dbReference>
<evidence type="ECO:0000256" key="4">
    <source>
        <dbReference type="ARBA" id="ARBA00022679"/>
    </source>
</evidence>
<evidence type="ECO:0000313" key="8">
    <source>
        <dbReference type="EMBL" id="MFM9414469.1"/>
    </source>
</evidence>
<keyword evidence="2 7" id="KW-0698">rRNA processing</keyword>
<keyword evidence="3 7" id="KW-0489">Methyltransferase</keyword>
<evidence type="ECO:0000256" key="3">
    <source>
        <dbReference type="ARBA" id="ARBA00022603"/>
    </source>
</evidence>
<comment type="similarity">
    <text evidence="6 7">Belongs to the RNA methyltransferase RlmH family.</text>
</comment>
<dbReference type="InterPro" id="IPR029028">
    <property type="entry name" value="Alpha/beta_knot_MTases"/>
</dbReference>
<keyword evidence="4 7" id="KW-0808">Transferase</keyword>
<evidence type="ECO:0000313" key="9">
    <source>
        <dbReference type="Proteomes" id="UP001631949"/>
    </source>
</evidence>
<keyword evidence="9" id="KW-1185">Reference proteome</keyword>
<evidence type="ECO:0000256" key="1">
    <source>
        <dbReference type="ARBA" id="ARBA00022490"/>
    </source>
</evidence>
<protein>
    <recommendedName>
        <fullName evidence="7">Ribosomal RNA large subunit methyltransferase H</fullName>
        <ecNumber evidence="7">2.1.1.177</ecNumber>
    </recommendedName>
    <alternativeName>
        <fullName evidence="7">23S rRNA (pseudouridine1915-N3)-methyltransferase</fullName>
    </alternativeName>
    <alternativeName>
        <fullName evidence="7">23S rRNA m3Psi1915 methyltransferase</fullName>
    </alternativeName>
    <alternativeName>
        <fullName evidence="7">rRNA (pseudouridine-N3-)-methyltransferase RlmH</fullName>
    </alternativeName>
</protein>
<comment type="caution">
    <text evidence="7">Lacks conserved residue(s) required for the propagation of feature annotation.</text>
</comment>
<dbReference type="EC" id="2.1.1.177" evidence="7"/>
<evidence type="ECO:0000256" key="2">
    <source>
        <dbReference type="ARBA" id="ARBA00022552"/>
    </source>
</evidence>
<dbReference type="PANTHER" id="PTHR33603:SF1">
    <property type="entry name" value="RIBOSOMAL RNA LARGE SUBUNIT METHYLTRANSFERASE H"/>
    <property type="match status" value="1"/>
</dbReference>
<dbReference type="EMBL" id="JBJUVG010000019">
    <property type="protein sequence ID" value="MFM9414469.1"/>
    <property type="molecule type" value="Genomic_DNA"/>
</dbReference>
<dbReference type="CDD" id="cd18081">
    <property type="entry name" value="RlmH-like"/>
    <property type="match status" value="1"/>
</dbReference>
<dbReference type="InterPro" id="IPR003742">
    <property type="entry name" value="RlmH-like"/>
</dbReference>
<dbReference type="GO" id="GO:0032259">
    <property type="term" value="P:methylation"/>
    <property type="evidence" value="ECO:0007669"/>
    <property type="project" value="UniProtKB-KW"/>
</dbReference>
<dbReference type="PIRSF" id="PIRSF004505">
    <property type="entry name" value="MT_bac"/>
    <property type="match status" value="1"/>
</dbReference>
<dbReference type="HAMAP" id="MF_00658">
    <property type="entry name" value="23SrRNA_methyltr_H"/>
    <property type="match status" value="1"/>
</dbReference>
<organism evidence="8 9">
    <name type="scientific">Peptococcus simiae</name>
    <dbReference type="NCBI Taxonomy" id="1643805"/>
    <lineage>
        <taxon>Bacteria</taxon>
        <taxon>Bacillati</taxon>
        <taxon>Bacillota</taxon>
        <taxon>Clostridia</taxon>
        <taxon>Eubacteriales</taxon>
        <taxon>Peptococcaceae</taxon>
        <taxon>Peptococcus</taxon>
    </lineage>
</organism>
<evidence type="ECO:0000256" key="5">
    <source>
        <dbReference type="ARBA" id="ARBA00022691"/>
    </source>
</evidence>
<proteinExistence type="inferred from homology"/>
<name>A0ABW9H0U2_9FIRM</name>
<dbReference type="GO" id="GO:0008168">
    <property type="term" value="F:methyltransferase activity"/>
    <property type="evidence" value="ECO:0007669"/>
    <property type="project" value="UniProtKB-KW"/>
</dbReference>
<dbReference type="RefSeq" id="WP_408978075.1">
    <property type="nucleotide sequence ID" value="NZ_JBJUVG010000019.1"/>
</dbReference>
<reference evidence="8 9" key="1">
    <citation type="journal article" date="2016" name="Int. J. Syst. Evol. Microbiol.">
        <title>Peptococcus simiae sp. nov., isolated from rhesus macaque faeces and emended description of the genus Peptococcus.</title>
        <authorList>
            <person name="Shkoporov A.N."/>
            <person name="Efimov B.A."/>
            <person name="Kondova I."/>
            <person name="Ouwerling B."/>
            <person name="Chaplin A.V."/>
            <person name="Shcherbakova V.A."/>
            <person name="Langermans J.A.M."/>
        </authorList>
    </citation>
    <scope>NUCLEOTIDE SEQUENCE [LARGE SCALE GENOMIC DNA]</scope>
    <source>
        <strain evidence="8 9">M108</strain>
    </source>
</reference>
<feature type="binding site" evidence="7">
    <location>
        <position position="76"/>
    </location>
    <ligand>
        <name>S-adenosyl-L-methionine</name>
        <dbReference type="ChEBI" id="CHEBI:59789"/>
    </ligand>
</feature>
<dbReference type="Proteomes" id="UP001631949">
    <property type="component" value="Unassembled WGS sequence"/>
</dbReference>
<gene>
    <name evidence="7 8" type="primary">rlmH</name>
    <name evidence="8" type="ORF">ACKQTC_08830</name>
</gene>
<comment type="subcellular location">
    <subcellularLocation>
        <location evidence="7">Cytoplasm</location>
    </subcellularLocation>
</comment>
<accession>A0ABW9H0U2</accession>
<evidence type="ECO:0000256" key="6">
    <source>
        <dbReference type="ARBA" id="ARBA00038303"/>
    </source>
</evidence>
<comment type="catalytic activity">
    <reaction evidence="7">
        <text>pseudouridine(1915) in 23S rRNA + S-adenosyl-L-methionine = N(3)-methylpseudouridine(1915) in 23S rRNA + S-adenosyl-L-homocysteine + H(+)</text>
        <dbReference type="Rhea" id="RHEA:42752"/>
        <dbReference type="Rhea" id="RHEA-COMP:10221"/>
        <dbReference type="Rhea" id="RHEA-COMP:10222"/>
        <dbReference type="ChEBI" id="CHEBI:15378"/>
        <dbReference type="ChEBI" id="CHEBI:57856"/>
        <dbReference type="ChEBI" id="CHEBI:59789"/>
        <dbReference type="ChEBI" id="CHEBI:65314"/>
        <dbReference type="ChEBI" id="CHEBI:74486"/>
        <dbReference type="EC" id="2.1.1.177"/>
    </reaction>
</comment>
<comment type="caution">
    <text evidence="8">The sequence shown here is derived from an EMBL/GenBank/DDBJ whole genome shotgun (WGS) entry which is preliminary data.</text>
</comment>
<keyword evidence="5 7" id="KW-0949">S-adenosyl-L-methionine</keyword>
<comment type="subunit">
    <text evidence="7">Homodimer.</text>
</comment>